<evidence type="ECO:0000313" key="8">
    <source>
        <dbReference type="Proteomes" id="UP000504632"/>
    </source>
</evidence>
<dbReference type="PROSITE" id="PS51348">
    <property type="entry name" value="GLYCOSYL_HYDROL_F22_2"/>
    <property type="match status" value="1"/>
</dbReference>
<evidence type="ECO:0000313" key="9">
    <source>
        <dbReference type="RefSeq" id="XP_030623423.1"/>
    </source>
</evidence>
<dbReference type="PANTHER" id="PTHR11407:SF63">
    <property type="entry name" value="LYSOZYME C"/>
    <property type="match status" value="1"/>
</dbReference>
<dbReference type="FunFam" id="1.10.530.10:FF:000001">
    <property type="entry name" value="Lysozyme C"/>
    <property type="match status" value="1"/>
</dbReference>
<dbReference type="PRINTS" id="PR00137">
    <property type="entry name" value="LYSOZYME"/>
</dbReference>
<keyword evidence="3" id="KW-0929">Antimicrobial</keyword>
<dbReference type="InterPro" id="IPR001916">
    <property type="entry name" value="Glyco_hydro_22"/>
</dbReference>
<evidence type="ECO:0000256" key="3">
    <source>
        <dbReference type="ARBA" id="ARBA00022638"/>
    </source>
</evidence>
<dbReference type="PROSITE" id="PS00128">
    <property type="entry name" value="GLYCOSYL_HYDROL_F22_1"/>
    <property type="match status" value="1"/>
</dbReference>
<dbReference type="InterPro" id="IPR000974">
    <property type="entry name" value="Glyco_hydro_22_lys"/>
</dbReference>
<feature type="domain" description="Glycosyl hydrolases family 22 (GH22)" evidence="7">
    <location>
        <begin position="94"/>
        <end position="112"/>
    </location>
</feature>
<protein>
    <recommendedName>
        <fullName evidence="2">lysozyme</fullName>
        <ecNumber evidence="2">3.2.1.17</ecNumber>
    </recommendedName>
</protein>
<dbReference type="SUPFAM" id="SSF53955">
    <property type="entry name" value="Lysozyme-like"/>
    <property type="match status" value="1"/>
</dbReference>
<evidence type="ECO:0000256" key="2">
    <source>
        <dbReference type="ARBA" id="ARBA00012732"/>
    </source>
</evidence>
<dbReference type="Proteomes" id="UP000504632">
    <property type="component" value="Chromosome 3"/>
</dbReference>
<dbReference type="Gene3D" id="1.10.530.10">
    <property type="match status" value="1"/>
</dbReference>
<comment type="similarity">
    <text evidence="1 5">Belongs to the glycosyl hydrolase 22 family.</text>
</comment>
<keyword evidence="6" id="KW-0732">Signal</keyword>
<dbReference type="PRINTS" id="PR00135">
    <property type="entry name" value="LYZLACT"/>
</dbReference>
<keyword evidence="8" id="KW-1185">Reference proteome</keyword>
<name>A0A6J2UUK0_CHACN</name>
<dbReference type="OrthoDB" id="17373at2759"/>
<gene>
    <name evidence="9" type="primary">lyz</name>
</gene>
<evidence type="ECO:0000256" key="4">
    <source>
        <dbReference type="ARBA" id="ARBA00023157"/>
    </source>
</evidence>
<evidence type="ECO:0000259" key="7">
    <source>
        <dbReference type="PROSITE" id="PS00128"/>
    </source>
</evidence>
<dbReference type="GeneID" id="115806698"/>
<proteinExistence type="inferred from homology"/>
<dbReference type="RefSeq" id="XP_030623423.1">
    <property type="nucleotide sequence ID" value="XM_030767563.1"/>
</dbReference>
<dbReference type="CTD" id="4069"/>
<dbReference type="InterPro" id="IPR019799">
    <property type="entry name" value="Glyco_hydro_22_CS"/>
</dbReference>
<organism evidence="8 9">
    <name type="scientific">Chanos chanos</name>
    <name type="common">Milkfish</name>
    <name type="synonym">Mugil chanos</name>
    <dbReference type="NCBI Taxonomy" id="29144"/>
    <lineage>
        <taxon>Eukaryota</taxon>
        <taxon>Metazoa</taxon>
        <taxon>Chordata</taxon>
        <taxon>Craniata</taxon>
        <taxon>Vertebrata</taxon>
        <taxon>Euteleostomi</taxon>
        <taxon>Actinopterygii</taxon>
        <taxon>Neopterygii</taxon>
        <taxon>Teleostei</taxon>
        <taxon>Ostariophysi</taxon>
        <taxon>Gonorynchiformes</taxon>
        <taxon>Chanidae</taxon>
        <taxon>Chanos</taxon>
    </lineage>
</organism>
<evidence type="ECO:0000256" key="1">
    <source>
        <dbReference type="ARBA" id="ARBA00010859"/>
    </source>
</evidence>
<feature type="signal peptide" evidence="6">
    <location>
        <begin position="1"/>
        <end position="19"/>
    </location>
</feature>
<feature type="chain" id="PRO_5027072495" description="lysozyme" evidence="6">
    <location>
        <begin position="20"/>
        <end position="150"/>
    </location>
</feature>
<dbReference type="InterPro" id="IPR023346">
    <property type="entry name" value="Lysozyme-like_dom_sf"/>
</dbReference>
<dbReference type="Pfam" id="PF00062">
    <property type="entry name" value="Lys"/>
    <property type="match status" value="1"/>
</dbReference>
<reference evidence="9" key="1">
    <citation type="submission" date="2025-08" db="UniProtKB">
        <authorList>
            <consortium name="RefSeq"/>
        </authorList>
    </citation>
    <scope>IDENTIFICATION</scope>
</reference>
<keyword evidence="4" id="KW-1015">Disulfide bond</keyword>
<dbReference type="AlphaFoldDB" id="A0A6J2UUK0"/>
<dbReference type="GO" id="GO:0031640">
    <property type="term" value="P:killing of cells of another organism"/>
    <property type="evidence" value="ECO:0007669"/>
    <property type="project" value="UniProtKB-KW"/>
</dbReference>
<sequence length="150" mass="17257">MRFLPLTTVLLVLLPVCGARRMGRCEVARAFRAQGLDGFEGFSLGNYVCMAFWESKWKTHKVREDNNIGKDYGIFQINSLKWCEDQTPGGQNLCNVQCGELLNDDLKASVECAKIIVRRDGLKAWDTWNSYCNGRKMKRWVRGCDLKRKE</sequence>
<dbReference type="InParanoid" id="A0A6J2UUK0"/>
<evidence type="ECO:0000256" key="6">
    <source>
        <dbReference type="SAM" id="SignalP"/>
    </source>
</evidence>
<dbReference type="CDD" id="cd16897">
    <property type="entry name" value="LYZ_C"/>
    <property type="match status" value="1"/>
</dbReference>
<dbReference type="EC" id="3.2.1.17" evidence="2"/>
<dbReference type="SMART" id="SM00263">
    <property type="entry name" value="LYZ1"/>
    <property type="match status" value="1"/>
</dbReference>
<dbReference type="GO" id="GO:0042742">
    <property type="term" value="P:defense response to bacterium"/>
    <property type="evidence" value="ECO:0007669"/>
    <property type="project" value="UniProtKB-KW"/>
</dbReference>
<evidence type="ECO:0000256" key="5">
    <source>
        <dbReference type="RuleBase" id="RU004440"/>
    </source>
</evidence>
<keyword evidence="3" id="KW-0081">Bacteriolytic enzyme</keyword>
<dbReference type="PANTHER" id="PTHR11407">
    <property type="entry name" value="LYSOZYME C"/>
    <property type="match status" value="1"/>
</dbReference>
<dbReference type="GO" id="GO:0003796">
    <property type="term" value="F:lysozyme activity"/>
    <property type="evidence" value="ECO:0007669"/>
    <property type="project" value="UniProtKB-EC"/>
</dbReference>
<accession>A0A6J2UUK0</accession>